<dbReference type="RefSeq" id="WP_311361131.1">
    <property type="nucleotide sequence ID" value="NZ_JAVRIE010000002.1"/>
</dbReference>
<dbReference type="AlphaFoldDB" id="A0AAW8R230"/>
<dbReference type="SUPFAM" id="SSF101327">
    <property type="entry name" value="YgfB-like"/>
    <property type="match status" value="1"/>
</dbReference>
<sequence length="214" mass="24049">MNLLSIYEKPENAALLHSRYYVEGVLFGAGVAPEIPMPDAWLTWTIKHHGQMQDAQQADEITDALFAYFKYCLAMMTNNEVTMPSYAVFEEDAEYSQQIDNDSPLSQWLSGLLTAHSNTEKVWQNAWSIMHKKSPENAPALAKKLKHSLGMFTTFADIALAIEQAKKRGQEDFESKLPSIAKALPNALNTYVEVSGELAAFLPNQFETFVQKEP</sequence>
<proteinExistence type="predicted"/>
<dbReference type="Pfam" id="PF03695">
    <property type="entry name" value="UPF0149"/>
    <property type="match status" value="1"/>
</dbReference>
<comment type="caution">
    <text evidence="1">The sequence shown here is derived from an EMBL/GenBank/DDBJ whole genome shotgun (WGS) entry which is preliminary data.</text>
</comment>
<gene>
    <name evidence="1" type="ORF">RM544_07435</name>
</gene>
<evidence type="ECO:0000313" key="1">
    <source>
        <dbReference type="EMBL" id="MDT0582367.1"/>
    </source>
</evidence>
<accession>A0AAW8R230</accession>
<protein>
    <submittedName>
        <fullName evidence="1">UPF0149 family protein</fullName>
    </submittedName>
</protein>
<evidence type="ECO:0000313" key="2">
    <source>
        <dbReference type="Proteomes" id="UP001249020"/>
    </source>
</evidence>
<organism evidence="1 2">
    <name type="scientific">Brumicola blandensis</name>
    <dbReference type="NCBI Taxonomy" id="3075611"/>
    <lineage>
        <taxon>Bacteria</taxon>
        <taxon>Pseudomonadati</taxon>
        <taxon>Pseudomonadota</taxon>
        <taxon>Gammaproteobacteria</taxon>
        <taxon>Alteromonadales</taxon>
        <taxon>Alteromonadaceae</taxon>
        <taxon>Brumicola</taxon>
    </lineage>
</organism>
<reference evidence="1 2" key="1">
    <citation type="submission" date="2023-09" db="EMBL/GenBank/DDBJ databases">
        <authorList>
            <person name="Rey-Velasco X."/>
        </authorList>
    </citation>
    <scope>NUCLEOTIDE SEQUENCE [LARGE SCALE GENOMIC DNA]</scope>
    <source>
        <strain evidence="1 2">W409</strain>
    </source>
</reference>
<name>A0AAW8R230_9ALTE</name>
<dbReference type="InterPro" id="IPR036255">
    <property type="entry name" value="YgfB-like_sf"/>
</dbReference>
<dbReference type="Proteomes" id="UP001249020">
    <property type="component" value="Unassembled WGS sequence"/>
</dbReference>
<dbReference type="EMBL" id="JAVRIE010000002">
    <property type="protein sequence ID" value="MDT0582367.1"/>
    <property type="molecule type" value="Genomic_DNA"/>
</dbReference>
<dbReference type="InterPro" id="IPR011978">
    <property type="entry name" value="YgfB-like"/>
</dbReference>
<keyword evidence="2" id="KW-1185">Reference proteome</keyword>